<proteinExistence type="predicted"/>
<keyword evidence="2" id="KW-1185">Reference proteome</keyword>
<protein>
    <submittedName>
        <fullName evidence="1">Uncharacterized protein</fullName>
    </submittedName>
</protein>
<dbReference type="OrthoDB" id="399374at2"/>
<dbReference type="NCBIfam" id="NF045836">
    <property type="entry name" value="MMB_0454_fam"/>
    <property type="match status" value="1"/>
</dbReference>
<evidence type="ECO:0000313" key="1">
    <source>
        <dbReference type="EMBL" id="VEU63071.1"/>
    </source>
</evidence>
<accession>A0A449ADL2</accession>
<evidence type="ECO:0000313" key="2">
    <source>
        <dbReference type="Proteomes" id="UP000289952"/>
    </source>
</evidence>
<name>A0A449ADL2_9BACT</name>
<dbReference type="Proteomes" id="UP000289952">
    <property type="component" value="Chromosome"/>
</dbReference>
<sequence>MQEWINVKYHSNQVYMVSKSAINDVVTNTIKATKYFKMLSSSSIKVDEDHNELQVILDLKISKNKLDAQASLIKELVSSLQNQIKKLIIKKPKNIQVVLLGTF</sequence>
<organism evidence="1 2">
    <name type="scientific">Mycoplasmopsis bovirhinis</name>
    <dbReference type="NCBI Taxonomy" id="29553"/>
    <lineage>
        <taxon>Bacteria</taxon>
        <taxon>Bacillati</taxon>
        <taxon>Mycoplasmatota</taxon>
        <taxon>Mycoplasmoidales</taxon>
        <taxon>Metamycoplasmataceae</taxon>
        <taxon>Mycoplasmopsis</taxon>
    </lineage>
</organism>
<dbReference type="EMBL" id="LR214972">
    <property type="protein sequence ID" value="VEU63071.1"/>
    <property type="molecule type" value="Genomic_DNA"/>
</dbReference>
<gene>
    <name evidence="1" type="ORF">NCTC10118_00278</name>
</gene>
<dbReference type="RefSeq" id="WP_129621266.1">
    <property type="nucleotide sequence ID" value="NZ_LR214972.1"/>
</dbReference>
<dbReference type="AlphaFoldDB" id="A0A449ADL2"/>
<reference evidence="1 2" key="1">
    <citation type="submission" date="2019-01" db="EMBL/GenBank/DDBJ databases">
        <authorList>
            <consortium name="Pathogen Informatics"/>
        </authorList>
    </citation>
    <scope>NUCLEOTIDE SEQUENCE [LARGE SCALE GENOMIC DNA]</scope>
    <source>
        <strain evidence="1 2">NCTC10118</strain>
    </source>
</reference>
<dbReference type="InterPro" id="IPR054781">
    <property type="entry name" value="Asp23-rel"/>
</dbReference>